<organism evidence="3 4">
    <name type="scientific">Ornithinibacillus xuwenensis</name>
    <dbReference type="NCBI Taxonomy" id="3144668"/>
    <lineage>
        <taxon>Bacteria</taxon>
        <taxon>Bacillati</taxon>
        <taxon>Bacillota</taxon>
        <taxon>Bacilli</taxon>
        <taxon>Bacillales</taxon>
        <taxon>Bacillaceae</taxon>
        <taxon>Ornithinibacillus</taxon>
    </lineage>
</organism>
<feature type="compositionally biased region" description="Polar residues" evidence="1">
    <location>
        <begin position="26"/>
        <end position="35"/>
    </location>
</feature>
<dbReference type="InterPro" id="IPR014247">
    <property type="entry name" value="Spore_lipoprot_YhcN/YlaJ"/>
</dbReference>
<gene>
    <name evidence="3" type="ORF">ABC228_11205</name>
</gene>
<protein>
    <submittedName>
        <fullName evidence="3">YhcN/YlaJ family sporulation lipoprotein</fullName>
    </submittedName>
</protein>
<dbReference type="NCBIfam" id="TIGR02898">
    <property type="entry name" value="spore_YhcN_YlaJ"/>
    <property type="match status" value="1"/>
</dbReference>
<proteinExistence type="predicted"/>
<dbReference type="RefSeq" id="WP_345825225.1">
    <property type="nucleotide sequence ID" value="NZ_JBDIML010000003.1"/>
</dbReference>
<name>A0ABU9XHN2_9BACI</name>
<sequence>MKKQILSIAAATLFIATGCQADNEEGQQGTMNNNVDPVRYENNDENRNYTMQRDLEERRKTANNLGTQNINNDTNNGNNDNNNRYDVAEEAAELIANKLDEIDNAYVLTTENNAYVAAELDTHQNGNNLNHNNEELTDEVKEKISSIVKSVDNNIDHVYVSTNPDFMDLTNNYVDDVNNGEPIEGFFEEMGNMIERVFPQNR</sequence>
<keyword evidence="4" id="KW-1185">Reference proteome</keyword>
<keyword evidence="2" id="KW-0732">Signal</keyword>
<dbReference type="Proteomes" id="UP001444625">
    <property type="component" value="Unassembled WGS sequence"/>
</dbReference>
<reference evidence="3 4" key="1">
    <citation type="submission" date="2024-05" db="EMBL/GenBank/DDBJ databases">
        <authorList>
            <person name="Haq I."/>
            <person name="Ullah Z."/>
            <person name="Ahmad R."/>
            <person name="Li M."/>
            <person name="Tong Y."/>
        </authorList>
    </citation>
    <scope>NUCLEOTIDE SEQUENCE [LARGE SCALE GENOMIC DNA]</scope>
    <source>
        <strain evidence="3 4">16A2E</strain>
    </source>
</reference>
<evidence type="ECO:0000313" key="4">
    <source>
        <dbReference type="Proteomes" id="UP001444625"/>
    </source>
</evidence>
<comment type="caution">
    <text evidence="3">The sequence shown here is derived from an EMBL/GenBank/DDBJ whole genome shotgun (WGS) entry which is preliminary data.</text>
</comment>
<dbReference type="InterPro" id="IPR019076">
    <property type="entry name" value="Spore_lipoprot_YhcN/YlaJ-like"/>
</dbReference>
<keyword evidence="3" id="KW-0449">Lipoprotein</keyword>
<dbReference type="Pfam" id="PF09580">
    <property type="entry name" value="Spore_YhcN_YlaJ"/>
    <property type="match status" value="1"/>
</dbReference>
<accession>A0ABU9XHN2</accession>
<feature type="compositionally biased region" description="Low complexity" evidence="1">
    <location>
        <begin position="63"/>
        <end position="82"/>
    </location>
</feature>
<dbReference type="PROSITE" id="PS51257">
    <property type="entry name" value="PROKAR_LIPOPROTEIN"/>
    <property type="match status" value="1"/>
</dbReference>
<evidence type="ECO:0000256" key="2">
    <source>
        <dbReference type="SAM" id="SignalP"/>
    </source>
</evidence>
<feature type="signal peptide" evidence="2">
    <location>
        <begin position="1"/>
        <end position="21"/>
    </location>
</feature>
<dbReference type="EMBL" id="JBDIML010000003">
    <property type="protein sequence ID" value="MEN2767759.1"/>
    <property type="molecule type" value="Genomic_DNA"/>
</dbReference>
<feature type="region of interest" description="Disordered" evidence="1">
    <location>
        <begin position="63"/>
        <end position="83"/>
    </location>
</feature>
<evidence type="ECO:0000256" key="1">
    <source>
        <dbReference type="SAM" id="MobiDB-lite"/>
    </source>
</evidence>
<evidence type="ECO:0000313" key="3">
    <source>
        <dbReference type="EMBL" id="MEN2767759.1"/>
    </source>
</evidence>
<feature type="region of interest" description="Disordered" evidence="1">
    <location>
        <begin position="23"/>
        <end position="42"/>
    </location>
</feature>
<feature type="chain" id="PRO_5046042246" evidence="2">
    <location>
        <begin position="22"/>
        <end position="202"/>
    </location>
</feature>